<accession>A0A8E0S1I4</accession>
<dbReference type="Proteomes" id="UP000728185">
    <property type="component" value="Unassembled WGS sequence"/>
</dbReference>
<dbReference type="EMBL" id="LUCM01003753">
    <property type="protein sequence ID" value="KAA0195387.1"/>
    <property type="molecule type" value="Genomic_DNA"/>
</dbReference>
<feature type="region of interest" description="Disordered" evidence="1">
    <location>
        <begin position="1"/>
        <end position="23"/>
    </location>
</feature>
<keyword evidence="3" id="KW-1185">Reference proteome</keyword>
<proteinExistence type="predicted"/>
<dbReference type="OrthoDB" id="6351677at2759"/>
<reference evidence="2" key="1">
    <citation type="submission" date="2019-05" db="EMBL/GenBank/DDBJ databases">
        <title>Annotation for the trematode Fasciolopsis buski.</title>
        <authorList>
            <person name="Choi Y.-J."/>
        </authorList>
    </citation>
    <scope>NUCLEOTIDE SEQUENCE</scope>
    <source>
        <strain evidence="2">HT</strain>
        <tissue evidence="2">Whole worm</tissue>
    </source>
</reference>
<feature type="compositionally biased region" description="Basic and acidic residues" evidence="1">
    <location>
        <begin position="12"/>
        <end position="23"/>
    </location>
</feature>
<evidence type="ECO:0000313" key="3">
    <source>
        <dbReference type="Proteomes" id="UP000728185"/>
    </source>
</evidence>
<sequence length="134" mass="15106">MIDTIPAESVESDDRCSQQTDPHEKDALIRSLKITRRNVSDNYVFFTPTGEGAIYMTDRTNQSFSNALKAVFTNRTCGLFDLNKSVVYTLPRPKIGDYHGLSDYLNFKGSPIMNLQSTIDLGLNPLIRIRVNDT</sequence>
<organism evidence="2 3">
    <name type="scientific">Fasciolopsis buskii</name>
    <dbReference type="NCBI Taxonomy" id="27845"/>
    <lineage>
        <taxon>Eukaryota</taxon>
        <taxon>Metazoa</taxon>
        <taxon>Spiralia</taxon>
        <taxon>Lophotrochozoa</taxon>
        <taxon>Platyhelminthes</taxon>
        <taxon>Trematoda</taxon>
        <taxon>Digenea</taxon>
        <taxon>Plagiorchiida</taxon>
        <taxon>Echinostomata</taxon>
        <taxon>Echinostomatoidea</taxon>
        <taxon>Fasciolidae</taxon>
        <taxon>Fasciolopsis</taxon>
    </lineage>
</organism>
<dbReference type="AlphaFoldDB" id="A0A8E0S1I4"/>
<name>A0A8E0S1I4_9TREM</name>
<comment type="caution">
    <text evidence="2">The sequence shown here is derived from an EMBL/GenBank/DDBJ whole genome shotgun (WGS) entry which is preliminary data.</text>
</comment>
<protein>
    <submittedName>
        <fullName evidence="2">Uncharacterized protein</fullName>
    </submittedName>
</protein>
<gene>
    <name evidence="2" type="ORF">FBUS_10829</name>
</gene>
<evidence type="ECO:0000256" key="1">
    <source>
        <dbReference type="SAM" id="MobiDB-lite"/>
    </source>
</evidence>
<evidence type="ECO:0000313" key="2">
    <source>
        <dbReference type="EMBL" id="KAA0195387.1"/>
    </source>
</evidence>